<comment type="caution">
    <text evidence="2">The sequence shown here is derived from an EMBL/GenBank/DDBJ whole genome shotgun (WGS) entry which is preliminary data.</text>
</comment>
<evidence type="ECO:0000313" key="2">
    <source>
        <dbReference type="EMBL" id="KAK0634026.1"/>
    </source>
</evidence>
<dbReference type="EMBL" id="JAULSU010000001">
    <property type="protein sequence ID" value="KAK0634026.1"/>
    <property type="molecule type" value="Genomic_DNA"/>
</dbReference>
<protein>
    <submittedName>
        <fullName evidence="2">Uncharacterized protein</fullName>
    </submittedName>
</protein>
<keyword evidence="1" id="KW-0732">Signal</keyword>
<evidence type="ECO:0000256" key="1">
    <source>
        <dbReference type="SAM" id="SignalP"/>
    </source>
</evidence>
<dbReference type="Proteomes" id="UP001175000">
    <property type="component" value="Unassembled WGS sequence"/>
</dbReference>
<reference evidence="2" key="1">
    <citation type="submission" date="2023-06" db="EMBL/GenBank/DDBJ databases">
        <title>Genome-scale phylogeny and comparative genomics of the fungal order Sordariales.</title>
        <authorList>
            <consortium name="Lawrence Berkeley National Laboratory"/>
            <person name="Hensen N."/>
            <person name="Bonometti L."/>
            <person name="Westerberg I."/>
            <person name="Brannstrom I.O."/>
            <person name="Guillou S."/>
            <person name="Cros-Aarteil S."/>
            <person name="Calhoun S."/>
            <person name="Haridas S."/>
            <person name="Kuo A."/>
            <person name="Mondo S."/>
            <person name="Pangilinan J."/>
            <person name="Riley R."/>
            <person name="Labutti K."/>
            <person name="Andreopoulos B."/>
            <person name="Lipzen A."/>
            <person name="Chen C."/>
            <person name="Yanf M."/>
            <person name="Daum C."/>
            <person name="Ng V."/>
            <person name="Clum A."/>
            <person name="Steindorff A."/>
            <person name="Ohm R."/>
            <person name="Martin F."/>
            <person name="Silar P."/>
            <person name="Natvig D."/>
            <person name="Lalanne C."/>
            <person name="Gautier V."/>
            <person name="Ament-Velasquez S.L."/>
            <person name="Kruys A."/>
            <person name="Hutchinson M.I."/>
            <person name="Powell A.J."/>
            <person name="Barry K."/>
            <person name="Miller A.N."/>
            <person name="Grigoriev I.V."/>
            <person name="Debuchy R."/>
            <person name="Gladieux P."/>
            <person name="Thoren M.H."/>
            <person name="Johannesson H."/>
        </authorList>
    </citation>
    <scope>NUCLEOTIDE SEQUENCE</scope>
    <source>
        <strain evidence="2">CBS 606.72</strain>
    </source>
</reference>
<keyword evidence="3" id="KW-1185">Reference proteome</keyword>
<accession>A0AA40CCR5</accession>
<gene>
    <name evidence="2" type="ORF">B0T14DRAFT_417295</name>
</gene>
<dbReference type="AlphaFoldDB" id="A0AA40CCR5"/>
<proteinExistence type="predicted"/>
<evidence type="ECO:0000313" key="3">
    <source>
        <dbReference type="Proteomes" id="UP001175000"/>
    </source>
</evidence>
<sequence>MHLPQLFLGLAATASAIDIYLHPDGCCSCNSLVCVNAGPDWCCRGTSTDYFQTVSFRAIPTDWTIQGRGHSGGNCNNLRQTSVARNTRDPCLDRDRFSGAGPSRMLWRSA</sequence>
<feature type="signal peptide" evidence="1">
    <location>
        <begin position="1"/>
        <end position="16"/>
    </location>
</feature>
<feature type="chain" id="PRO_5041461730" evidence="1">
    <location>
        <begin position="17"/>
        <end position="110"/>
    </location>
</feature>
<name>A0AA40CCR5_9PEZI</name>
<organism evidence="2 3">
    <name type="scientific">Immersiella caudata</name>
    <dbReference type="NCBI Taxonomy" id="314043"/>
    <lineage>
        <taxon>Eukaryota</taxon>
        <taxon>Fungi</taxon>
        <taxon>Dikarya</taxon>
        <taxon>Ascomycota</taxon>
        <taxon>Pezizomycotina</taxon>
        <taxon>Sordariomycetes</taxon>
        <taxon>Sordariomycetidae</taxon>
        <taxon>Sordariales</taxon>
        <taxon>Lasiosphaeriaceae</taxon>
        <taxon>Immersiella</taxon>
    </lineage>
</organism>